<dbReference type="Gene3D" id="1.20.120.450">
    <property type="entry name" value="dinb family like domain"/>
    <property type="match status" value="1"/>
</dbReference>
<proteinExistence type="predicted"/>
<dbReference type="EMBL" id="JAERRB010000003">
    <property type="protein sequence ID" value="MBL0741748.1"/>
    <property type="molecule type" value="Genomic_DNA"/>
</dbReference>
<keyword evidence="3" id="KW-1185">Reference proteome</keyword>
<evidence type="ECO:0000259" key="1">
    <source>
        <dbReference type="Pfam" id="PF12867"/>
    </source>
</evidence>
<accession>A0ABS1KRC3</accession>
<evidence type="ECO:0000313" key="2">
    <source>
        <dbReference type="EMBL" id="MBL0741748.1"/>
    </source>
</evidence>
<dbReference type="Proteomes" id="UP000613030">
    <property type="component" value="Unassembled WGS sequence"/>
</dbReference>
<dbReference type="Pfam" id="PF12867">
    <property type="entry name" value="DinB_2"/>
    <property type="match status" value="1"/>
</dbReference>
<sequence length="171" mass="19546">MTKPDLQAVPAAFKHYVDNVKDQDMMEALKDSNREFLALIKSLPEEKGTYAYAPGKWTIKEMLCHMQDAERIFAYRALRFARNDSTALPGFDENAYAPEANAHSRTLAQLVRELETLRQTTIDLFAAFTPDMLQRKGKASDKEVSVLNLGYIISGHETHHRKVLIERYLSK</sequence>
<protein>
    <submittedName>
        <fullName evidence="2">DinB family protein</fullName>
    </submittedName>
</protein>
<dbReference type="InterPro" id="IPR024775">
    <property type="entry name" value="DinB-like"/>
</dbReference>
<evidence type="ECO:0000313" key="3">
    <source>
        <dbReference type="Proteomes" id="UP000613030"/>
    </source>
</evidence>
<name>A0ABS1KRC3_9BACT</name>
<comment type="caution">
    <text evidence="2">The sequence shown here is derived from an EMBL/GenBank/DDBJ whole genome shotgun (WGS) entry which is preliminary data.</text>
</comment>
<organism evidence="2 3">
    <name type="scientific">Chryseolinea lacunae</name>
    <dbReference type="NCBI Taxonomy" id="2801331"/>
    <lineage>
        <taxon>Bacteria</taxon>
        <taxon>Pseudomonadati</taxon>
        <taxon>Bacteroidota</taxon>
        <taxon>Cytophagia</taxon>
        <taxon>Cytophagales</taxon>
        <taxon>Fulvivirgaceae</taxon>
        <taxon>Chryseolinea</taxon>
    </lineage>
</organism>
<feature type="domain" description="DinB-like" evidence="1">
    <location>
        <begin position="29"/>
        <end position="162"/>
    </location>
</feature>
<dbReference type="SUPFAM" id="SSF109854">
    <property type="entry name" value="DinB/YfiT-like putative metalloenzymes"/>
    <property type="match status" value="1"/>
</dbReference>
<reference evidence="2 3" key="1">
    <citation type="submission" date="2021-01" db="EMBL/GenBank/DDBJ databases">
        <title>Chryseolinea sp. Jin1 Genome sequencing and assembly.</title>
        <authorList>
            <person name="Kim I."/>
        </authorList>
    </citation>
    <scope>NUCLEOTIDE SEQUENCE [LARGE SCALE GENOMIC DNA]</scope>
    <source>
        <strain evidence="2 3">Jin1</strain>
    </source>
</reference>
<dbReference type="RefSeq" id="WP_202009188.1">
    <property type="nucleotide sequence ID" value="NZ_JAERRB010000003.1"/>
</dbReference>
<dbReference type="InterPro" id="IPR034660">
    <property type="entry name" value="DinB/YfiT-like"/>
</dbReference>
<gene>
    <name evidence="2" type="ORF">JI741_10995</name>
</gene>